<dbReference type="InterPro" id="IPR001452">
    <property type="entry name" value="SH3_domain"/>
</dbReference>
<dbReference type="InterPro" id="IPR036028">
    <property type="entry name" value="SH3-like_dom_sf"/>
</dbReference>
<evidence type="ECO:0000313" key="3">
    <source>
        <dbReference type="EMBL" id="EEI94092.1"/>
    </source>
</evidence>
<dbReference type="EMBL" id="ACHB01000007">
    <property type="protein sequence ID" value="EEI94092.1"/>
    <property type="molecule type" value="Genomic_DNA"/>
</dbReference>
<dbReference type="Pfam" id="PF07653">
    <property type="entry name" value="SH3_2"/>
    <property type="match status" value="1"/>
</dbReference>
<dbReference type="PIRSF" id="PIRSF034961">
    <property type="entry name" value="UCP034961_SH3_2"/>
    <property type="match status" value="1"/>
</dbReference>
<dbReference type="RefSeq" id="WP_003011771.1">
    <property type="nucleotide sequence ID" value="NZ_GG668635.1"/>
</dbReference>
<reference evidence="3 4" key="1">
    <citation type="submission" date="2009-01" db="EMBL/GenBank/DDBJ databases">
        <authorList>
            <person name="Qin X."/>
            <person name="Bachman B."/>
            <person name="Battles P."/>
            <person name="Bell A."/>
            <person name="Bess C."/>
            <person name="Bickham C."/>
            <person name="Chaboub L."/>
            <person name="Chen D."/>
            <person name="Coyle M."/>
            <person name="Deiros D.R."/>
            <person name="Dinh H."/>
            <person name="Forbes L."/>
            <person name="Fowler G."/>
            <person name="Francisco L."/>
            <person name="Fu Q."/>
            <person name="Gubbala S."/>
            <person name="Hale W."/>
            <person name="Han Y."/>
            <person name="Hemphill L."/>
            <person name="Highlander S.K."/>
            <person name="Hirani K."/>
            <person name="Hogues M."/>
            <person name="Jackson L."/>
            <person name="Jakkamsetti A."/>
            <person name="Javaid M."/>
            <person name="Jiang H."/>
            <person name="Korchina V."/>
            <person name="Kovar C."/>
            <person name="Lara F."/>
            <person name="Lee S."/>
            <person name="Mata R."/>
            <person name="Mathew T."/>
            <person name="Moen C."/>
            <person name="Morales K."/>
            <person name="Munidasa M."/>
            <person name="Nazareth L."/>
            <person name="Ngo R."/>
            <person name="Nguyen L."/>
            <person name="Okwuonu G."/>
            <person name="Ongeri F."/>
            <person name="Patil S."/>
            <person name="Petrosino J."/>
            <person name="Pham C."/>
            <person name="Pham P."/>
            <person name="Pu L.-L."/>
            <person name="Puazo M."/>
            <person name="Raj R."/>
            <person name="Reid J."/>
            <person name="Rouhana J."/>
            <person name="Saada N."/>
            <person name="Shang Y."/>
            <person name="Simmons D."/>
            <person name="Thornton R."/>
            <person name="Warren J."/>
            <person name="Weissenberger G."/>
            <person name="Zhang J."/>
            <person name="Zhang L."/>
            <person name="Zhou C."/>
            <person name="Zhu D."/>
            <person name="Muzny D."/>
            <person name="Worley K."/>
            <person name="Gibbs R."/>
        </authorList>
    </citation>
    <scope>NUCLEOTIDE SEQUENCE [LARGE SCALE GENOMIC DNA]</scope>
    <source>
        <strain evidence="3 4">ATCC 33300</strain>
    </source>
</reference>
<dbReference type="AlphaFoldDB" id="C2FSW8"/>
<name>C2FSW8_SPHSI</name>
<accession>C2FSW8</accession>
<protein>
    <submittedName>
        <fullName evidence="3">Variant SH3 domain protein</fullName>
    </submittedName>
</protein>
<comment type="caution">
    <text evidence="3">The sequence shown here is derived from an EMBL/GenBank/DDBJ whole genome shotgun (WGS) entry which is preliminary data.</text>
</comment>
<evidence type="ECO:0000259" key="2">
    <source>
        <dbReference type="Pfam" id="PF07653"/>
    </source>
</evidence>
<dbReference type="InterPro" id="IPR014593">
    <property type="entry name" value="UCP034961_SH3_2"/>
</dbReference>
<evidence type="ECO:0000256" key="1">
    <source>
        <dbReference type="ARBA" id="ARBA00022443"/>
    </source>
</evidence>
<evidence type="ECO:0000313" key="4">
    <source>
        <dbReference type="Proteomes" id="UP000006241"/>
    </source>
</evidence>
<proteinExistence type="predicted"/>
<dbReference type="HOGENOM" id="CLU_161446_2_0_10"/>
<dbReference type="SUPFAM" id="SSF50044">
    <property type="entry name" value="SH3-domain"/>
    <property type="match status" value="2"/>
</dbReference>
<sequence length="120" mass="13828">MKTWKAITSYTTSYKNPIQLSKGEIVKLGNLAPEENWKDWIWAENDNQLGGWIPVQIIENLEDGKQGLILENYSAKELDITKDELVIKIKSLNGWSWARKISNNDEGWLPDEVLEIDINI</sequence>
<organism evidence="3 4">
    <name type="scientific">Sphingobacterium spiritivorum ATCC 33300</name>
    <dbReference type="NCBI Taxonomy" id="525372"/>
    <lineage>
        <taxon>Bacteria</taxon>
        <taxon>Pseudomonadati</taxon>
        <taxon>Bacteroidota</taxon>
        <taxon>Sphingobacteriia</taxon>
        <taxon>Sphingobacteriales</taxon>
        <taxon>Sphingobacteriaceae</taxon>
        <taxon>Sphingobacterium</taxon>
    </lineage>
</organism>
<dbReference type="Gene3D" id="2.30.30.40">
    <property type="entry name" value="SH3 Domains"/>
    <property type="match status" value="1"/>
</dbReference>
<keyword evidence="1" id="KW-0728">SH3 domain</keyword>
<feature type="domain" description="SH3" evidence="2">
    <location>
        <begin position="5"/>
        <end position="60"/>
    </location>
</feature>
<gene>
    <name evidence="3" type="ORF">HMPREF0765_0424</name>
</gene>
<dbReference type="Proteomes" id="UP000006241">
    <property type="component" value="Unassembled WGS sequence"/>
</dbReference>